<evidence type="ECO:0000313" key="1">
    <source>
        <dbReference type="EMBL" id="CAE7739379.1"/>
    </source>
</evidence>
<feature type="non-terminal residue" evidence="1">
    <location>
        <position position="1"/>
    </location>
</feature>
<keyword evidence="2" id="KW-1185">Reference proteome</keyword>
<name>A0A812XE51_SYMPI</name>
<proteinExistence type="predicted"/>
<feature type="non-terminal residue" evidence="1">
    <location>
        <position position="88"/>
    </location>
</feature>
<dbReference type="AlphaFoldDB" id="A0A812XE51"/>
<sequence>GAIFSSMFALSGGEVLIEDCLSSSSTQHSAGGAIYALRILVVESSSNLTIGRCVAAVRNNANQVHGGAVFSQKDFTQRGGSIKIYDCA</sequence>
<evidence type="ECO:0000313" key="2">
    <source>
        <dbReference type="Proteomes" id="UP000649617"/>
    </source>
</evidence>
<dbReference type="Proteomes" id="UP000649617">
    <property type="component" value="Unassembled WGS sequence"/>
</dbReference>
<reference evidence="1" key="1">
    <citation type="submission" date="2021-02" db="EMBL/GenBank/DDBJ databases">
        <authorList>
            <person name="Dougan E. K."/>
            <person name="Rhodes N."/>
            <person name="Thang M."/>
            <person name="Chan C."/>
        </authorList>
    </citation>
    <scope>NUCLEOTIDE SEQUENCE</scope>
</reference>
<organism evidence="1 2">
    <name type="scientific">Symbiodinium pilosum</name>
    <name type="common">Dinoflagellate</name>
    <dbReference type="NCBI Taxonomy" id="2952"/>
    <lineage>
        <taxon>Eukaryota</taxon>
        <taxon>Sar</taxon>
        <taxon>Alveolata</taxon>
        <taxon>Dinophyceae</taxon>
        <taxon>Suessiales</taxon>
        <taxon>Symbiodiniaceae</taxon>
        <taxon>Symbiodinium</taxon>
    </lineage>
</organism>
<gene>
    <name evidence="1" type="ORF">SPIL2461_LOCUS21266</name>
</gene>
<protein>
    <submittedName>
        <fullName evidence="1">Uncharacterized protein</fullName>
    </submittedName>
</protein>
<dbReference type="EMBL" id="CAJNIZ010046086">
    <property type="protein sequence ID" value="CAE7739379.1"/>
    <property type="molecule type" value="Genomic_DNA"/>
</dbReference>
<comment type="caution">
    <text evidence="1">The sequence shown here is derived from an EMBL/GenBank/DDBJ whole genome shotgun (WGS) entry which is preliminary data.</text>
</comment>
<accession>A0A812XE51</accession>